<dbReference type="PANTHER" id="PTHR21666">
    <property type="entry name" value="PEPTIDASE-RELATED"/>
    <property type="match status" value="1"/>
</dbReference>
<dbReference type="Gene3D" id="2.70.70.10">
    <property type="entry name" value="Glucose Permease (Domain IIA)"/>
    <property type="match status" value="1"/>
</dbReference>
<gene>
    <name evidence="2" type="ORF">EJP82_03790</name>
</gene>
<dbReference type="AlphaFoldDB" id="A0A3S1CBL3"/>
<dbReference type="CDD" id="cd12797">
    <property type="entry name" value="M23_peptidase"/>
    <property type="match status" value="1"/>
</dbReference>
<dbReference type="EMBL" id="RZNY01000002">
    <property type="protein sequence ID" value="RUT48359.1"/>
    <property type="molecule type" value="Genomic_DNA"/>
</dbReference>
<comment type="caution">
    <text evidence="2">The sequence shown here is derived from an EMBL/GenBank/DDBJ whole genome shotgun (WGS) entry which is preliminary data.</text>
</comment>
<protein>
    <submittedName>
        <fullName evidence="2">M23 family metallopeptidase</fullName>
    </submittedName>
</protein>
<dbReference type="InterPro" id="IPR050570">
    <property type="entry name" value="Cell_wall_metabolism_enzyme"/>
</dbReference>
<dbReference type="InterPro" id="IPR016047">
    <property type="entry name" value="M23ase_b-sheet_dom"/>
</dbReference>
<sequence>MTMNLVQLPYPALVQKVEPAITVNWPLAEPTVVGWGGDSIHSNLPHVIWPSERWAYDLVMEPYNTGSTHLEDYGIWNKEVLSPVFGTVIAAHDDEADIMPGSEDVLSMEGNHVYLQMERTGTYLLLNHLKKDSVTVKVGDDVQPGDVLGRVGNSGSTSEPHLHIHHQRQNPLQTLHPILAEGLPLYFQDTDADAMPQKGTVVTQELTK</sequence>
<evidence type="ECO:0000259" key="1">
    <source>
        <dbReference type="Pfam" id="PF01551"/>
    </source>
</evidence>
<feature type="domain" description="M23ase beta-sheet core" evidence="1">
    <location>
        <begin position="78"/>
        <end position="169"/>
    </location>
</feature>
<accession>A0A3S1CBL3</accession>
<reference evidence="2 3" key="1">
    <citation type="submission" date="2018-12" db="EMBL/GenBank/DDBJ databases">
        <authorList>
            <person name="Sun L."/>
            <person name="Chen Z."/>
        </authorList>
    </citation>
    <scope>NUCLEOTIDE SEQUENCE [LARGE SCALE GENOMIC DNA]</scope>
    <source>
        <strain evidence="2 3">DSM 15890</strain>
    </source>
</reference>
<dbReference type="OrthoDB" id="9809488at2"/>
<dbReference type="Proteomes" id="UP000279446">
    <property type="component" value="Unassembled WGS sequence"/>
</dbReference>
<dbReference type="GO" id="GO:0004222">
    <property type="term" value="F:metalloendopeptidase activity"/>
    <property type="evidence" value="ECO:0007669"/>
    <property type="project" value="TreeGrafter"/>
</dbReference>
<dbReference type="Pfam" id="PF01551">
    <property type="entry name" value="Peptidase_M23"/>
    <property type="match status" value="1"/>
</dbReference>
<organism evidence="2 3">
    <name type="scientific">Paenibacillus anaericanus</name>
    <dbReference type="NCBI Taxonomy" id="170367"/>
    <lineage>
        <taxon>Bacteria</taxon>
        <taxon>Bacillati</taxon>
        <taxon>Bacillota</taxon>
        <taxon>Bacilli</taxon>
        <taxon>Bacillales</taxon>
        <taxon>Paenibacillaceae</taxon>
        <taxon>Paenibacillus</taxon>
    </lineage>
</organism>
<name>A0A3S1CBL3_9BACL</name>
<dbReference type="PANTHER" id="PTHR21666:SF285">
    <property type="entry name" value="M23 FAMILY METALLOPEPTIDASE"/>
    <property type="match status" value="1"/>
</dbReference>
<keyword evidence="3" id="KW-1185">Reference proteome</keyword>
<evidence type="ECO:0000313" key="3">
    <source>
        <dbReference type="Proteomes" id="UP000279446"/>
    </source>
</evidence>
<evidence type="ECO:0000313" key="2">
    <source>
        <dbReference type="EMBL" id="RUT48359.1"/>
    </source>
</evidence>
<dbReference type="InterPro" id="IPR011055">
    <property type="entry name" value="Dup_hybrid_motif"/>
</dbReference>
<dbReference type="SUPFAM" id="SSF51261">
    <property type="entry name" value="Duplicated hybrid motif"/>
    <property type="match status" value="1"/>
</dbReference>
<proteinExistence type="predicted"/>